<name>A0A8K0QW90_9PLEO</name>
<sequence>MRGIMNWLFYAAWIVTLAVAVPITDSGNAGDVILQPLGLSSRDTCIGETSARQVARDSKDEETGDILHLTLPTPLDPSNTTNPSVPPTDSLQIFYNKYGSAYRWYMFQGPRGIAVNPCGDTRFKMIVQAVPDIHNPPSFENPPFPSRGYRWNVQIPPLTDCRYESDPKGESAGQLRCAGLIYDFLPDPGRGEPAILCQEGGFKRAWYVEY</sequence>
<proteinExistence type="predicted"/>
<comment type="caution">
    <text evidence="2">The sequence shown here is derived from an EMBL/GenBank/DDBJ whole genome shotgun (WGS) entry which is preliminary data.</text>
</comment>
<keyword evidence="1" id="KW-0732">Signal</keyword>
<keyword evidence="3" id="KW-1185">Reference proteome</keyword>
<dbReference type="Proteomes" id="UP000813461">
    <property type="component" value="Unassembled WGS sequence"/>
</dbReference>
<feature type="signal peptide" evidence="1">
    <location>
        <begin position="1"/>
        <end position="20"/>
    </location>
</feature>
<accession>A0A8K0QW90</accession>
<organism evidence="2 3">
    <name type="scientific">Paraphoma chrysanthemicola</name>
    <dbReference type="NCBI Taxonomy" id="798071"/>
    <lineage>
        <taxon>Eukaryota</taxon>
        <taxon>Fungi</taxon>
        <taxon>Dikarya</taxon>
        <taxon>Ascomycota</taxon>
        <taxon>Pezizomycotina</taxon>
        <taxon>Dothideomycetes</taxon>
        <taxon>Pleosporomycetidae</taxon>
        <taxon>Pleosporales</taxon>
        <taxon>Pleosporineae</taxon>
        <taxon>Phaeosphaeriaceae</taxon>
        <taxon>Paraphoma</taxon>
    </lineage>
</organism>
<feature type="chain" id="PRO_5035425740" evidence="1">
    <location>
        <begin position="21"/>
        <end position="210"/>
    </location>
</feature>
<reference evidence="2" key="1">
    <citation type="journal article" date="2021" name="Nat. Commun.">
        <title>Genetic determinants of endophytism in the Arabidopsis root mycobiome.</title>
        <authorList>
            <person name="Mesny F."/>
            <person name="Miyauchi S."/>
            <person name="Thiergart T."/>
            <person name="Pickel B."/>
            <person name="Atanasova L."/>
            <person name="Karlsson M."/>
            <person name="Huettel B."/>
            <person name="Barry K.W."/>
            <person name="Haridas S."/>
            <person name="Chen C."/>
            <person name="Bauer D."/>
            <person name="Andreopoulos W."/>
            <person name="Pangilinan J."/>
            <person name="LaButti K."/>
            <person name="Riley R."/>
            <person name="Lipzen A."/>
            <person name="Clum A."/>
            <person name="Drula E."/>
            <person name="Henrissat B."/>
            <person name="Kohler A."/>
            <person name="Grigoriev I.V."/>
            <person name="Martin F.M."/>
            <person name="Hacquard S."/>
        </authorList>
    </citation>
    <scope>NUCLEOTIDE SEQUENCE</scope>
    <source>
        <strain evidence="2">MPI-SDFR-AT-0120</strain>
    </source>
</reference>
<gene>
    <name evidence="2" type="ORF">FB567DRAFT_583482</name>
</gene>
<dbReference type="OrthoDB" id="21678at2759"/>
<evidence type="ECO:0000313" key="3">
    <source>
        <dbReference type="Proteomes" id="UP000813461"/>
    </source>
</evidence>
<protein>
    <submittedName>
        <fullName evidence="2">Uncharacterized protein</fullName>
    </submittedName>
</protein>
<evidence type="ECO:0000256" key="1">
    <source>
        <dbReference type="SAM" id="SignalP"/>
    </source>
</evidence>
<dbReference type="EMBL" id="JAGMVJ010000020">
    <property type="protein sequence ID" value="KAH7075074.1"/>
    <property type="molecule type" value="Genomic_DNA"/>
</dbReference>
<evidence type="ECO:0000313" key="2">
    <source>
        <dbReference type="EMBL" id="KAH7075074.1"/>
    </source>
</evidence>
<dbReference type="AlphaFoldDB" id="A0A8K0QW90"/>